<feature type="domain" description="Methyl-accepting transducer" evidence="6">
    <location>
        <begin position="394"/>
        <end position="630"/>
    </location>
</feature>
<evidence type="ECO:0000313" key="8">
    <source>
        <dbReference type="EMBL" id="RUO64151.1"/>
    </source>
</evidence>
<reference evidence="8 9" key="1">
    <citation type="journal article" date="2011" name="Front. Microbiol.">
        <title>Genomic signatures of strain selection and enhancement in Bacillus atrophaeus var. globigii, a historical biowarfare simulant.</title>
        <authorList>
            <person name="Gibbons H.S."/>
            <person name="Broomall S.M."/>
            <person name="McNew L.A."/>
            <person name="Daligault H."/>
            <person name="Chapman C."/>
            <person name="Bruce D."/>
            <person name="Karavis M."/>
            <person name="Krepps M."/>
            <person name="McGregor P.A."/>
            <person name="Hong C."/>
            <person name="Park K.H."/>
            <person name="Akmal A."/>
            <person name="Feldman A."/>
            <person name="Lin J.S."/>
            <person name="Chang W.E."/>
            <person name="Higgs B.W."/>
            <person name="Demirev P."/>
            <person name="Lindquist J."/>
            <person name="Liem A."/>
            <person name="Fochler E."/>
            <person name="Read T.D."/>
            <person name="Tapia R."/>
            <person name="Johnson S."/>
            <person name="Bishop-Lilly K.A."/>
            <person name="Detter C."/>
            <person name="Han C."/>
            <person name="Sozhamannan S."/>
            <person name="Rosenzweig C.N."/>
            <person name="Skowronski E.W."/>
        </authorList>
    </citation>
    <scope>NUCLEOTIDE SEQUENCE [LARGE SCALE GENOMIC DNA]</scope>
    <source>
        <strain evidence="8 9">TPS4-2</strain>
    </source>
</reference>
<dbReference type="CDD" id="cd11386">
    <property type="entry name" value="MCP_signal"/>
    <property type="match status" value="1"/>
</dbReference>
<evidence type="ECO:0000259" key="7">
    <source>
        <dbReference type="PROSITE" id="PS50885"/>
    </source>
</evidence>
<keyword evidence="5" id="KW-0812">Transmembrane</keyword>
<dbReference type="Pfam" id="PF12729">
    <property type="entry name" value="4HB_MCP_1"/>
    <property type="match status" value="1"/>
</dbReference>
<dbReference type="Gene3D" id="1.10.287.950">
    <property type="entry name" value="Methyl-accepting chemotaxis protein"/>
    <property type="match status" value="1"/>
</dbReference>
<dbReference type="InterPro" id="IPR004089">
    <property type="entry name" value="MCPsignal_dom"/>
</dbReference>
<dbReference type="GO" id="GO:0007165">
    <property type="term" value="P:signal transduction"/>
    <property type="evidence" value="ECO:0007669"/>
    <property type="project" value="UniProtKB-KW"/>
</dbReference>
<feature type="transmembrane region" description="Helical" evidence="5">
    <location>
        <begin position="315"/>
        <end position="336"/>
    </location>
</feature>
<protein>
    <submittedName>
        <fullName evidence="8">Methyl-accepting chemotaxis protein</fullName>
    </submittedName>
</protein>
<feature type="domain" description="HAMP" evidence="7">
    <location>
        <begin position="337"/>
        <end position="389"/>
    </location>
</feature>
<evidence type="ECO:0000256" key="4">
    <source>
        <dbReference type="PROSITE-ProRule" id="PRU00284"/>
    </source>
</evidence>
<dbReference type="EMBL" id="PIQA01000006">
    <property type="protein sequence ID" value="RUO64151.1"/>
    <property type="molecule type" value="Genomic_DNA"/>
</dbReference>
<dbReference type="InterPro" id="IPR024478">
    <property type="entry name" value="HlyB_4HB_MCP"/>
</dbReference>
<evidence type="ECO:0000256" key="3">
    <source>
        <dbReference type="ARBA" id="ARBA00029447"/>
    </source>
</evidence>
<name>A0A432YR17_9GAMM</name>
<dbReference type="Pfam" id="PF00672">
    <property type="entry name" value="HAMP"/>
    <property type="match status" value="1"/>
</dbReference>
<dbReference type="PANTHER" id="PTHR32089">
    <property type="entry name" value="METHYL-ACCEPTING CHEMOTAXIS PROTEIN MCPB"/>
    <property type="match status" value="1"/>
</dbReference>
<dbReference type="SMART" id="SM00304">
    <property type="entry name" value="HAMP"/>
    <property type="match status" value="1"/>
</dbReference>
<dbReference type="Pfam" id="PF00015">
    <property type="entry name" value="MCPsignal"/>
    <property type="match status" value="1"/>
</dbReference>
<keyword evidence="2 4" id="KW-0807">Transducer</keyword>
<dbReference type="PANTHER" id="PTHR32089:SF70">
    <property type="entry name" value="ENERGY TAXIS MODULATING METHYL ACCEPTING SENSORY TRANSDUCER"/>
    <property type="match status" value="1"/>
</dbReference>
<keyword evidence="5" id="KW-1133">Transmembrane helix</keyword>
<evidence type="ECO:0000259" key="6">
    <source>
        <dbReference type="PROSITE" id="PS50111"/>
    </source>
</evidence>
<comment type="caution">
    <text evidence="8">The sequence shown here is derived from an EMBL/GenBank/DDBJ whole genome shotgun (WGS) entry which is preliminary data.</text>
</comment>
<dbReference type="PROSITE" id="PS50111">
    <property type="entry name" value="CHEMOTAXIS_TRANSDUC_2"/>
    <property type="match status" value="1"/>
</dbReference>
<dbReference type="SUPFAM" id="SSF58104">
    <property type="entry name" value="Methyl-accepting chemotaxis protein (MCP) signaling domain"/>
    <property type="match status" value="1"/>
</dbReference>
<dbReference type="AlphaFoldDB" id="A0A432YR17"/>
<dbReference type="PROSITE" id="PS50885">
    <property type="entry name" value="HAMP"/>
    <property type="match status" value="1"/>
</dbReference>
<sequence>MKITVAMRVIGGFAIITLLLLVISLSSLFNINSIGSSVDNVNDKAMPALNEVAAIKVDTLELSGLQLETYYAESLSAIDSYRGEFDASQESLMSSLEDLQRLIKGEGQSALINNTEAAVTQYVDLIDQLFNYQREYLELRSTTADQLDEIAFNIDDAAIMLLDTMDMSNNEVVSREASNVESSLSSLITLMYDLNKANDLDSANVIKSEIDINIDSIRPRLEALDNESTGSAEQMVDDAVTTVRNAIDQLQGAGSYPENVILRQQRRVDAGQTLEQAQQQSDTLMTQTDELQTAVRGIAEDSRNSAADSISTSSWINSIITVISIALAVLISWLTVRSISRPLSRVNHMLNIMAEGNLTERVDYDAQDEFGELATNTNKLTGNLRKLIEGIANRATQLATAAEQSSNVSDETTNAIDEQRRQIEQVATATQEMNNTASEMAEGADQALREIQHSDDEAKRVREISNKNRSTIEQLAHEIQGASQVIDQLSENSSNIGGILDVIRGIADQTNLLALNAAIEAARAGEQGRGFAVVADEVRTLASRTQESTEEIQDMIESLQTDSKRAVEVMNRGREQAELSVQQSDEAAQALQSITESVHQASDSSNHIANAAQEQSRTAHDISERLESIVSIAEQTASGSKQTAQASNEVAKLADELQDSIKSFRV</sequence>
<dbReference type="GO" id="GO:0006935">
    <property type="term" value="P:chemotaxis"/>
    <property type="evidence" value="ECO:0007669"/>
    <property type="project" value="UniProtKB-ARBA"/>
</dbReference>
<dbReference type="FunFam" id="1.10.287.950:FF:000001">
    <property type="entry name" value="Methyl-accepting chemotaxis sensory transducer"/>
    <property type="match status" value="1"/>
</dbReference>
<proteinExistence type="inferred from homology"/>
<dbReference type="SMART" id="SM00283">
    <property type="entry name" value="MA"/>
    <property type="match status" value="1"/>
</dbReference>
<comment type="similarity">
    <text evidence="3">Belongs to the methyl-accepting chemotaxis (MCP) protein family.</text>
</comment>
<evidence type="ECO:0000256" key="2">
    <source>
        <dbReference type="ARBA" id="ARBA00023224"/>
    </source>
</evidence>
<evidence type="ECO:0000256" key="5">
    <source>
        <dbReference type="SAM" id="Phobius"/>
    </source>
</evidence>
<dbReference type="Proteomes" id="UP000288361">
    <property type="component" value="Unassembled WGS sequence"/>
</dbReference>
<dbReference type="RefSeq" id="WP_126752342.1">
    <property type="nucleotide sequence ID" value="NZ_JBHUMT010000015.1"/>
</dbReference>
<dbReference type="InterPro" id="IPR003660">
    <property type="entry name" value="HAMP_dom"/>
</dbReference>
<keyword evidence="5" id="KW-0472">Membrane</keyword>
<dbReference type="CDD" id="cd06225">
    <property type="entry name" value="HAMP"/>
    <property type="match status" value="1"/>
</dbReference>
<organism evidence="8 9">
    <name type="scientific">Idiomarina piscisalsi</name>
    <dbReference type="NCBI Taxonomy" id="1096243"/>
    <lineage>
        <taxon>Bacteria</taxon>
        <taxon>Pseudomonadati</taxon>
        <taxon>Pseudomonadota</taxon>
        <taxon>Gammaproteobacteria</taxon>
        <taxon>Alteromonadales</taxon>
        <taxon>Idiomarinaceae</taxon>
        <taxon>Idiomarina</taxon>
    </lineage>
</organism>
<dbReference type="GO" id="GO:0016020">
    <property type="term" value="C:membrane"/>
    <property type="evidence" value="ECO:0007669"/>
    <property type="project" value="UniProtKB-SubCell"/>
</dbReference>
<gene>
    <name evidence="8" type="ORF">CWI73_08275</name>
</gene>
<comment type="subcellular location">
    <subcellularLocation>
        <location evidence="1">Membrane</location>
    </subcellularLocation>
</comment>
<accession>A0A432YR17</accession>
<evidence type="ECO:0000313" key="9">
    <source>
        <dbReference type="Proteomes" id="UP000288361"/>
    </source>
</evidence>
<evidence type="ECO:0000256" key="1">
    <source>
        <dbReference type="ARBA" id="ARBA00004370"/>
    </source>
</evidence>